<evidence type="ECO:0000313" key="3">
    <source>
        <dbReference type="EMBL" id="TXT11215.1"/>
    </source>
</evidence>
<evidence type="ECO:0008006" key="5">
    <source>
        <dbReference type="Google" id="ProtNLM"/>
    </source>
</evidence>
<protein>
    <recommendedName>
        <fullName evidence="5">AMP-dependent synthetase/ligase domain-containing protein</fullName>
    </recommendedName>
</protein>
<dbReference type="InterPro" id="IPR045851">
    <property type="entry name" value="AMP-bd_C_sf"/>
</dbReference>
<dbReference type="Gene3D" id="3.40.50.12780">
    <property type="entry name" value="N-terminal domain of ligase-like"/>
    <property type="match status" value="1"/>
</dbReference>
<dbReference type="AlphaFoldDB" id="A0A7D8Z0H1"/>
<dbReference type="OrthoDB" id="10253115at2759"/>
<evidence type="ECO:0000259" key="2">
    <source>
        <dbReference type="Pfam" id="PF13193"/>
    </source>
</evidence>
<feature type="domain" description="AMP-dependent synthetase/ligase" evidence="1">
    <location>
        <begin position="16"/>
        <end position="402"/>
    </location>
</feature>
<evidence type="ECO:0000313" key="4">
    <source>
        <dbReference type="Proteomes" id="UP000473826"/>
    </source>
</evidence>
<dbReference type="InterPro" id="IPR042099">
    <property type="entry name" value="ANL_N_sf"/>
</dbReference>
<dbReference type="PANTHER" id="PTHR43201">
    <property type="entry name" value="ACYL-COA SYNTHETASE"/>
    <property type="match status" value="1"/>
</dbReference>
<dbReference type="Proteomes" id="UP000473826">
    <property type="component" value="Unassembled WGS sequence"/>
</dbReference>
<dbReference type="GO" id="GO:0006631">
    <property type="term" value="P:fatty acid metabolic process"/>
    <property type="evidence" value="ECO:0007669"/>
    <property type="project" value="TreeGrafter"/>
</dbReference>
<accession>A0A7D8Z0H1</accession>
<comment type="caution">
    <text evidence="3">The sequence shown here is derived from an EMBL/GenBank/DDBJ whole genome shotgun (WGS) entry which is preliminary data.</text>
</comment>
<dbReference type="SUPFAM" id="SSF56801">
    <property type="entry name" value="Acetyl-CoA synthetase-like"/>
    <property type="match status" value="1"/>
</dbReference>
<gene>
    <name evidence="3" type="ORF">VHUM_01966</name>
</gene>
<dbReference type="InterPro" id="IPR020845">
    <property type="entry name" value="AMP-binding_CS"/>
</dbReference>
<dbReference type="EMBL" id="QKWK01000004">
    <property type="protein sequence ID" value="TXT11215.1"/>
    <property type="molecule type" value="Genomic_DNA"/>
</dbReference>
<evidence type="ECO:0000259" key="1">
    <source>
        <dbReference type="Pfam" id="PF00501"/>
    </source>
</evidence>
<organism evidence="3 4">
    <name type="scientific">Vanrija humicola</name>
    <name type="common">Yeast</name>
    <name type="synonym">Cryptococcus humicola</name>
    <dbReference type="NCBI Taxonomy" id="5417"/>
    <lineage>
        <taxon>Eukaryota</taxon>
        <taxon>Fungi</taxon>
        <taxon>Dikarya</taxon>
        <taxon>Basidiomycota</taxon>
        <taxon>Agaricomycotina</taxon>
        <taxon>Tremellomycetes</taxon>
        <taxon>Trichosporonales</taxon>
        <taxon>Trichosporonaceae</taxon>
        <taxon>Vanrija</taxon>
    </lineage>
</organism>
<dbReference type="PROSITE" id="PS00455">
    <property type="entry name" value="AMP_BINDING"/>
    <property type="match status" value="1"/>
</dbReference>
<dbReference type="Pfam" id="PF00501">
    <property type="entry name" value="AMP-binding"/>
    <property type="match status" value="1"/>
</dbReference>
<dbReference type="InterPro" id="IPR025110">
    <property type="entry name" value="AMP-bd_C"/>
</dbReference>
<proteinExistence type="predicted"/>
<dbReference type="PANTHER" id="PTHR43201:SF28">
    <property type="entry name" value="ENZYME, PUTATIVE (AFU_ORTHOLOGUE AFUA_7G01530)-RELATED"/>
    <property type="match status" value="1"/>
</dbReference>
<dbReference type="Gene3D" id="3.30.300.30">
    <property type="match status" value="1"/>
</dbReference>
<dbReference type="GO" id="GO:0031956">
    <property type="term" value="F:medium-chain fatty acid-CoA ligase activity"/>
    <property type="evidence" value="ECO:0007669"/>
    <property type="project" value="TreeGrafter"/>
</dbReference>
<reference evidence="3 4" key="1">
    <citation type="journal article" date="2019" name="PLoS Genet.">
        <title>Convergent evolution of linked mating-type loci in basidiomycete fungi.</title>
        <authorList>
            <person name="Sun S."/>
            <person name="Coelho M.A."/>
            <person name="Heitman J."/>
            <person name="Nowrousian M."/>
        </authorList>
    </citation>
    <scope>NUCLEOTIDE SEQUENCE [LARGE SCALE GENOMIC DNA]</scope>
    <source>
        <strain evidence="3 4">CBS 4282</strain>
    </source>
</reference>
<dbReference type="Pfam" id="PF13193">
    <property type="entry name" value="AMP-binding_C"/>
    <property type="match status" value="1"/>
</dbReference>
<feature type="domain" description="AMP-binding enzyme C-terminal" evidence="2">
    <location>
        <begin position="461"/>
        <end position="535"/>
    </location>
</feature>
<name>A0A7D8Z0H1_VANHU</name>
<keyword evidence="4" id="KW-1185">Reference proteome</keyword>
<sequence>MASQLSSYPLLARIAAHAQTSPASPAITDVPASLEVSYGALASDVVSLGGAIVRALVPGAENDVGEARVAVLCDKGYLVPLALLSTWAAGGFAIPVLPALPVPEQAYLVNNGDVALIITDGKNRARADELARVKEGGVPCAVLEISLESVREGASADAVPDPAAHLASRPPIAGDRRAMMLYTSGTTGRPKGVVTRHSALAAQAESVVTAWRWTSADNLLHVLPLNHLHGIVVALLPTLWAGAAVEMWERFDGAKVWLRWINAEGKRPISMFFAVPTVYTRLIEAHEKLDADTRAAASRASATLRLQVSGSAPLPESVKAAWEKEGGVGGGQVLLERYGMTETGLIATTGWENEKRVKGCVGFPMPSVSIRLWDTESNVLVSARDTPGEVQVSGPGIMREYWRLPEATAKEITPDGWFKTGDVAVWSGAQGAPEAEGMLRILGRSSQDIIKSGGEKISAIEIERAILELEGMKDAAVVGVPDDVWGQVVAACIVTTRSELSLASLRDELRAELAAFKLPRKLKVFDTIPRNAMGKIQKKIIVQNEFVAPAAA</sequence>
<dbReference type="InterPro" id="IPR000873">
    <property type="entry name" value="AMP-dep_synth/lig_dom"/>
</dbReference>